<dbReference type="PROSITE" id="PS51257">
    <property type="entry name" value="PROKAR_LIPOPROTEIN"/>
    <property type="match status" value="1"/>
</dbReference>
<accession>A0A2V3XZ35</accession>
<name>A0A2V3XZ35_9FIRM</name>
<dbReference type="InterPro" id="IPR010998">
    <property type="entry name" value="Integrase_recombinase_N"/>
</dbReference>
<dbReference type="SUPFAM" id="SSF56349">
    <property type="entry name" value="DNA breaking-rejoining enzymes"/>
    <property type="match status" value="1"/>
</dbReference>
<sequence length="296" mass="34242">MRKIENKKRKIVTEESISSYCVWLASCEKSEGTVQKYLYYLQQFRNYTRGRNVDRGIVLMWKKYLRGQFAPVTVNGALSAINGYFRFYHWEDCSVRFLKLGSSPFCQESRELSKEEYQRLVEAAMSKGNERLSLLLQTICSSGIRISELAYVTVEAARIGRAEVDCKGRVRTVLLTRQLCTMLLEYAMRRGIMQGAIFITRTGNTLDRSNVWREMKALGAEAGVEKDKIFPHNLRHLFAKTYYEAEKDLAKLADILGHRDVNTTRIYTKESGSRHRMQLEKLGLLVTTYNRISLLL</sequence>
<dbReference type="InterPro" id="IPR013762">
    <property type="entry name" value="Integrase-like_cat_sf"/>
</dbReference>
<dbReference type="InterPro" id="IPR002104">
    <property type="entry name" value="Integrase_catalytic"/>
</dbReference>
<dbReference type="PROSITE" id="PS51898">
    <property type="entry name" value="TYR_RECOMBINASE"/>
    <property type="match status" value="1"/>
</dbReference>
<dbReference type="Proteomes" id="UP000248057">
    <property type="component" value="Unassembled WGS sequence"/>
</dbReference>
<dbReference type="AlphaFoldDB" id="A0A2V3XZ35"/>
<evidence type="ECO:0000256" key="3">
    <source>
        <dbReference type="PROSITE-ProRule" id="PRU01248"/>
    </source>
</evidence>
<dbReference type="Pfam" id="PF00589">
    <property type="entry name" value="Phage_integrase"/>
    <property type="match status" value="1"/>
</dbReference>
<proteinExistence type="predicted"/>
<gene>
    <name evidence="6" type="ORF">DFR60_1145</name>
</gene>
<reference evidence="6 7" key="1">
    <citation type="submission" date="2018-05" db="EMBL/GenBank/DDBJ databases">
        <title>Genomic Encyclopedia of Type Strains, Phase IV (KMG-IV): sequencing the most valuable type-strain genomes for metagenomic binning, comparative biology and taxonomic classification.</title>
        <authorList>
            <person name="Goeker M."/>
        </authorList>
    </citation>
    <scope>NUCLEOTIDE SEQUENCE [LARGE SCALE GENOMIC DNA]</scope>
    <source>
        <strain evidence="6 7">DSM 24995</strain>
    </source>
</reference>
<dbReference type="GO" id="GO:0015074">
    <property type="term" value="P:DNA integration"/>
    <property type="evidence" value="ECO:0007669"/>
    <property type="project" value="InterPro"/>
</dbReference>
<dbReference type="InterPro" id="IPR011010">
    <property type="entry name" value="DNA_brk_join_enz"/>
</dbReference>
<evidence type="ECO:0000313" key="6">
    <source>
        <dbReference type="EMBL" id="PXX49216.1"/>
    </source>
</evidence>
<dbReference type="GeneID" id="86063703"/>
<keyword evidence="7" id="KW-1185">Reference proteome</keyword>
<dbReference type="GO" id="GO:0006310">
    <property type="term" value="P:DNA recombination"/>
    <property type="evidence" value="ECO:0007669"/>
    <property type="project" value="UniProtKB-KW"/>
</dbReference>
<evidence type="ECO:0000259" key="5">
    <source>
        <dbReference type="PROSITE" id="PS51900"/>
    </source>
</evidence>
<organism evidence="6 7">
    <name type="scientific">Hungatella effluvii</name>
    <dbReference type="NCBI Taxonomy" id="1096246"/>
    <lineage>
        <taxon>Bacteria</taxon>
        <taxon>Bacillati</taxon>
        <taxon>Bacillota</taxon>
        <taxon>Clostridia</taxon>
        <taxon>Lachnospirales</taxon>
        <taxon>Lachnospiraceae</taxon>
        <taxon>Hungatella</taxon>
    </lineage>
</organism>
<keyword evidence="1 3" id="KW-0238">DNA-binding</keyword>
<dbReference type="InterPro" id="IPR050090">
    <property type="entry name" value="Tyrosine_recombinase_XerCD"/>
</dbReference>
<dbReference type="PANTHER" id="PTHR30349">
    <property type="entry name" value="PHAGE INTEGRASE-RELATED"/>
    <property type="match status" value="1"/>
</dbReference>
<dbReference type="Gene3D" id="1.10.150.130">
    <property type="match status" value="1"/>
</dbReference>
<evidence type="ECO:0000259" key="4">
    <source>
        <dbReference type="PROSITE" id="PS51898"/>
    </source>
</evidence>
<dbReference type="RefSeq" id="WP_110324881.1">
    <property type="nucleotide sequence ID" value="NZ_JAQETU010000014.1"/>
</dbReference>
<keyword evidence="2" id="KW-0233">DNA recombination</keyword>
<evidence type="ECO:0000256" key="2">
    <source>
        <dbReference type="ARBA" id="ARBA00023172"/>
    </source>
</evidence>
<dbReference type="EMBL" id="QJKD01000014">
    <property type="protein sequence ID" value="PXX49216.1"/>
    <property type="molecule type" value="Genomic_DNA"/>
</dbReference>
<dbReference type="PANTHER" id="PTHR30349:SF89">
    <property type="entry name" value="INTEGRASE_RECOMBINASE"/>
    <property type="match status" value="1"/>
</dbReference>
<dbReference type="InterPro" id="IPR044068">
    <property type="entry name" value="CB"/>
</dbReference>
<dbReference type="Gene3D" id="1.10.443.10">
    <property type="entry name" value="Intergrase catalytic core"/>
    <property type="match status" value="1"/>
</dbReference>
<comment type="caution">
    <text evidence="6">The sequence shown here is derived from an EMBL/GenBank/DDBJ whole genome shotgun (WGS) entry which is preliminary data.</text>
</comment>
<protein>
    <submittedName>
        <fullName evidence="6">Site-specific recombinase XerD</fullName>
    </submittedName>
</protein>
<dbReference type="GO" id="GO:0003677">
    <property type="term" value="F:DNA binding"/>
    <property type="evidence" value="ECO:0007669"/>
    <property type="project" value="UniProtKB-UniRule"/>
</dbReference>
<dbReference type="PROSITE" id="PS51900">
    <property type="entry name" value="CB"/>
    <property type="match status" value="1"/>
</dbReference>
<feature type="domain" description="Core-binding (CB)" evidence="5">
    <location>
        <begin position="11"/>
        <end position="89"/>
    </location>
</feature>
<evidence type="ECO:0000256" key="1">
    <source>
        <dbReference type="ARBA" id="ARBA00023125"/>
    </source>
</evidence>
<feature type="domain" description="Tyr recombinase" evidence="4">
    <location>
        <begin position="107"/>
        <end position="280"/>
    </location>
</feature>
<evidence type="ECO:0000313" key="7">
    <source>
        <dbReference type="Proteomes" id="UP000248057"/>
    </source>
</evidence>